<dbReference type="EMBL" id="AYTS01000013">
    <property type="protein sequence ID" value="OOP57810.1"/>
    <property type="molecule type" value="Genomic_DNA"/>
</dbReference>
<sequence length="65" mass="7547">MRERLPRGVYPEQRECARNDNAQYFIKGIACVIYEKACHCEGLFRSNLPLSQRRIGCGFVALWVI</sequence>
<protein>
    <submittedName>
        <fullName evidence="1">Uncharacterized protein</fullName>
    </submittedName>
</protein>
<accession>A0A1V4AXE8</accession>
<dbReference type="Proteomes" id="UP000189681">
    <property type="component" value="Unassembled WGS sequence"/>
</dbReference>
<reference evidence="1 2" key="1">
    <citation type="journal article" date="2017" name="Water Res.">
        <title>Discovery and metagenomic analysis of an anammox bacterial enrichment related to Candidatus "Brocadia caroliniensis" in a full-scale glycerol-fed nitritation-denitritation separate centrate treatment process.</title>
        <authorList>
            <person name="Park H."/>
            <person name="Brotto A.C."/>
            <person name="van Loosdrecht M.C."/>
            <person name="Chandran K."/>
        </authorList>
    </citation>
    <scope>NUCLEOTIDE SEQUENCE [LARGE SCALE GENOMIC DNA]</scope>
    <source>
        <strain evidence="1">26THWARD</strain>
    </source>
</reference>
<dbReference type="AlphaFoldDB" id="A0A1V4AXE8"/>
<name>A0A1V4AXE8_9BACT</name>
<proteinExistence type="predicted"/>
<evidence type="ECO:0000313" key="1">
    <source>
        <dbReference type="EMBL" id="OOP57810.1"/>
    </source>
</evidence>
<gene>
    <name evidence="1" type="ORF">AYP45_01385</name>
</gene>
<comment type="caution">
    <text evidence="1">The sequence shown here is derived from an EMBL/GenBank/DDBJ whole genome shotgun (WGS) entry which is preliminary data.</text>
</comment>
<evidence type="ECO:0000313" key="2">
    <source>
        <dbReference type="Proteomes" id="UP000189681"/>
    </source>
</evidence>
<organism evidence="1 2">
    <name type="scientific">Candidatus Brocadia carolinensis</name>
    <dbReference type="NCBI Taxonomy" id="1004156"/>
    <lineage>
        <taxon>Bacteria</taxon>
        <taxon>Pseudomonadati</taxon>
        <taxon>Planctomycetota</taxon>
        <taxon>Candidatus Brocadiia</taxon>
        <taxon>Candidatus Brocadiales</taxon>
        <taxon>Candidatus Brocadiaceae</taxon>
        <taxon>Candidatus Brocadia</taxon>
    </lineage>
</organism>